<organism evidence="1 2">
    <name type="scientific">Rhizobium leguminosarum</name>
    <dbReference type="NCBI Taxonomy" id="384"/>
    <lineage>
        <taxon>Bacteria</taxon>
        <taxon>Pseudomonadati</taxon>
        <taxon>Pseudomonadota</taxon>
        <taxon>Alphaproteobacteria</taxon>
        <taxon>Hyphomicrobiales</taxon>
        <taxon>Rhizobiaceae</taxon>
        <taxon>Rhizobium/Agrobacterium group</taxon>
        <taxon>Rhizobium</taxon>
    </lineage>
</organism>
<proteinExistence type="predicted"/>
<dbReference type="EMBL" id="WXXP01000008">
    <property type="protein sequence ID" value="NEK51527.1"/>
    <property type="molecule type" value="Genomic_DNA"/>
</dbReference>
<gene>
    <name evidence="1" type="ORF">GUK36_19055</name>
</gene>
<dbReference type="Proteomes" id="UP000471409">
    <property type="component" value="Unassembled WGS sequence"/>
</dbReference>
<dbReference type="AlphaFoldDB" id="A0A444HVH0"/>
<sequence>MISVSSMHLNAAAEQSPSRASLGLLGVSLRHRIVAVVWLRAIRRRSLPRISLRFGIADRRRCRRNDRLVGYGHDFLLANRKNSRVLPFIQEVCGSLTVVDGDTVDEAGRTCGCWEGVPFVSGIDTPETHAKYVKERKLALVAEERPKELLAARSLKVMFSGVDLRMQRNERPVS</sequence>
<evidence type="ECO:0000313" key="2">
    <source>
        <dbReference type="Proteomes" id="UP000471409"/>
    </source>
</evidence>
<accession>A0A444HVH0</accession>
<comment type="caution">
    <text evidence="1">The sequence shown here is derived from an EMBL/GenBank/DDBJ whole genome shotgun (WGS) entry which is preliminary data.</text>
</comment>
<reference evidence="1 2" key="1">
    <citation type="submission" date="2020-01" db="EMBL/GenBank/DDBJ databases">
        <title>Rhizobium genotypes associated with high levels of biological nitrogen fixation by grain legumes in a temperate-maritime cropping system.</title>
        <authorList>
            <person name="Maluk M."/>
            <person name="Francesc Ferrando Molina F."/>
            <person name="Lopez Del Egido L."/>
            <person name="Lafos M."/>
            <person name="Langarica-Fuentes A."/>
            <person name="Gebre Yohannes G."/>
            <person name="Young M.W."/>
            <person name="Martin P."/>
            <person name="Gantlett R."/>
            <person name="Kenicer G."/>
            <person name="Hawes C."/>
            <person name="Begg G.S."/>
            <person name="Quilliam R.S."/>
            <person name="Squire G.R."/>
            <person name="Poole P.S."/>
            <person name="Young P.W."/>
            <person name="Iannetta P.M."/>
            <person name="James E.K."/>
        </authorList>
    </citation>
    <scope>NUCLEOTIDE SEQUENCE [LARGE SCALE GENOMIC DNA]</scope>
    <source>
        <strain evidence="1 2">JHI944</strain>
    </source>
</reference>
<evidence type="ECO:0000313" key="1">
    <source>
        <dbReference type="EMBL" id="NEK51527.1"/>
    </source>
</evidence>
<name>A0A444HVH0_RHILE</name>
<protein>
    <submittedName>
        <fullName evidence="1">Nuclease</fullName>
    </submittedName>
</protein>